<reference evidence="1" key="1">
    <citation type="submission" date="2023-04" db="EMBL/GenBank/DDBJ databases">
        <title>Draft Genome sequencing of Naganishia species isolated from polar environments using Oxford Nanopore Technology.</title>
        <authorList>
            <person name="Leo P."/>
            <person name="Venkateswaran K."/>
        </authorList>
    </citation>
    <scope>NUCLEOTIDE SEQUENCE</scope>
    <source>
        <strain evidence="1">MNA-CCFEE 5423</strain>
    </source>
</reference>
<accession>A0ACC2VGF4</accession>
<name>A0ACC2VGF4_9TREE</name>
<evidence type="ECO:0000313" key="1">
    <source>
        <dbReference type="EMBL" id="KAJ9098166.1"/>
    </source>
</evidence>
<organism evidence="1 2">
    <name type="scientific">Naganishia friedmannii</name>
    <dbReference type="NCBI Taxonomy" id="89922"/>
    <lineage>
        <taxon>Eukaryota</taxon>
        <taxon>Fungi</taxon>
        <taxon>Dikarya</taxon>
        <taxon>Basidiomycota</taxon>
        <taxon>Agaricomycotina</taxon>
        <taxon>Tremellomycetes</taxon>
        <taxon>Filobasidiales</taxon>
        <taxon>Filobasidiaceae</taxon>
        <taxon>Naganishia</taxon>
    </lineage>
</organism>
<keyword evidence="2" id="KW-1185">Reference proteome</keyword>
<dbReference type="Proteomes" id="UP001227268">
    <property type="component" value="Unassembled WGS sequence"/>
</dbReference>
<protein>
    <submittedName>
        <fullName evidence="1">Uncharacterized protein</fullName>
    </submittedName>
</protein>
<sequence>MSLRYPTTTVKLPFNAPQLTSDNKDEGAKRTYTTSQIEQTICGMSKHAQCSEPFYASAIREAIKSDNTSSSDQKQKMMEMLARFERGESEGGGSGDGSTVNGLEELLKGMGGLSESDEGRAAHIEEEDDEDGFEALEALKMRLSDSPDLENMDMSALVDLLPPSHRDQFLSLLSNPDAEHVQRLLGSLDEFDRKEVESESLPWFLTSNREQAVEIGDVQVDEISSNSWKPFCPKPAPTTVTEELKVNPSIAIKLVYNTLAICMAYVHLLVTHALPSLQYTSPDRLSSSDSQQLRVEALEELLDLVPFLGSKESTLRYTSIKEAWEDVWTKIGSRQTQKENAEEKAGNGRRLILMLENVQKLLVPSLDLGKASEHSVNLVLSDLYAASSASEDTASKPRSKASGSSTISTDQAKADKRSQKRLLAASKKLVFYLGALQAIRQEHGRKIWLELSAELEKTITTLKLETEDVIVDNQGRNSPEQGSGLVGETIEDLSSASRPPPTPVSEYNDCPRPRARIEEL</sequence>
<dbReference type="EMBL" id="JASBWT010000015">
    <property type="protein sequence ID" value="KAJ9098166.1"/>
    <property type="molecule type" value="Genomic_DNA"/>
</dbReference>
<evidence type="ECO:0000313" key="2">
    <source>
        <dbReference type="Proteomes" id="UP001227268"/>
    </source>
</evidence>
<comment type="caution">
    <text evidence="1">The sequence shown here is derived from an EMBL/GenBank/DDBJ whole genome shotgun (WGS) entry which is preliminary data.</text>
</comment>
<proteinExistence type="predicted"/>
<gene>
    <name evidence="1" type="ORF">QFC21_004495</name>
</gene>